<gene>
    <name evidence="1" type="ORF">QFC20_005587</name>
</gene>
<comment type="caution">
    <text evidence="1">The sequence shown here is derived from an EMBL/GenBank/DDBJ whole genome shotgun (WGS) entry which is preliminary data.</text>
</comment>
<reference evidence="1" key="1">
    <citation type="submission" date="2023-04" db="EMBL/GenBank/DDBJ databases">
        <title>Draft Genome sequencing of Naganishia species isolated from polar environments using Oxford Nanopore Technology.</title>
        <authorList>
            <person name="Leo P."/>
            <person name="Venkateswaran K."/>
        </authorList>
    </citation>
    <scope>NUCLEOTIDE SEQUENCE</scope>
    <source>
        <strain evidence="1">MNA-CCFEE 5262</strain>
    </source>
</reference>
<dbReference type="EMBL" id="JASBWS010000079">
    <property type="protein sequence ID" value="KAJ9100063.1"/>
    <property type="molecule type" value="Genomic_DNA"/>
</dbReference>
<dbReference type="Proteomes" id="UP001230649">
    <property type="component" value="Unassembled WGS sequence"/>
</dbReference>
<accession>A0ACC2VLK4</accession>
<keyword evidence="2" id="KW-1185">Reference proteome</keyword>
<sequence>MDGPDDKDRNDPMVVFWRGTLEMNRKAAEKLEDLRQHMEALHERAVVLHEREEDFGIRLHNSYFKNAEVTSEARSIASQLEREKKRREEERTKFHDRSTGSNSGAGCVQDGNPEAEEDREAVGRGKGSRHRSHLGGRKADKDREEVVGWGTIRLKWQKEGIGSSVGK</sequence>
<protein>
    <submittedName>
        <fullName evidence="1">Uncharacterized protein</fullName>
    </submittedName>
</protein>
<proteinExistence type="predicted"/>
<evidence type="ECO:0000313" key="2">
    <source>
        <dbReference type="Proteomes" id="UP001230649"/>
    </source>
</evidence>
<organism evidence="1 2">
    <name type="scientific">Naganishia adeliensis</name>
    <dbReference type="NCBI Taxonomy" id="92952"/>
    <lineage>
        <taxon>Eukaryota</taxon>
        <taxon>Fungi</taxon>
        <taxon>Dikarya</taxon>
        <taxon>Basidiomycota</taxon>
        <taxon>Agaricomycotina</taxon>
        <taxon>Tremellomycetes</taxon>
        <taxon>Filobasidiales</taxon>
        <taxon>Filobasidiaceae</taxon>
        <taxon>Naganishia</taxon>
    </lineage>
</organism>
<name>A0ACC2VLK4_9TREE</name>
<evidence type="ECO:0000313" key="1">
    <source>
        <dbReference type="EMBL" id="KAJ9100063.1"/>
    </source>
</evidence>